<dbReference type="InterPro" id="IPR004881">
    <property type="entry name" value="Ribosome_biogen_GTPase_RsgA"/>
</dbReference>
<protein>
    <recommendedName>
        <fullName evidence="3">Small ribosomal subunit biogenesis GTPase RsgA</fullName>
        <ecNumber evidence="3">3.6.1.-</ecNumber>
    </recommendedName>
</protein>
<feature type="binding site" evidence="3">
    <location>
        <position position="304"/>
    </location>
    <ligand>
        <name>Zn(2+)</name>
        <dbReference type="ChEBI" id="CHEBI:29105"/>
    </ligand>
</feature>
<dbReference type="PROSITE" id="PS50936">
    <property type="entry name" value="ENGC_GTPASE"/>
    <property type="match status" value="1"/>
</dbReference>
<keyword evidence="3" id="KW-0690">Ribosome biogenesis</keyword>
<dbReference type="GO" id="GO:0005737">
    <property type="term" value="C:cytoplasm"/>
    <property type="evidence" value="ECO:0007669"/>
    <property type="project" value="UniProtKB-SubCell"/>
</dbReference>
<dbReference type="AlphaFoldDB" id="A0A1D9DYD1"/>
<proteinExistence type="inferred from homology"/>
<feature type="region of interest" description="Disordered" evidence="4">
    <location>
        <begin position="1"/>
        <end position="38"/>
    </location>
</feature>
<comment type="subcellular location">
    <subcellularLocation>
        <location evidence="3">Cytoplasm</location>
    </subcellularLocation>
</comment>
<comment type="similarity">
    <text evidence="3">Belongs to the TRAFAC class YlqF/YawG GTPase family. RsgA subfamily.</text>
</comment>
<dbReference type="EC" id="3.6.1.-" evidence="3"/>
<evidence type="ECO:0000256" key="1">
    <source>
        <dbReference type="ARBA" id="ARBA00022741"/>
    </source>
</evidence>
<dbReference type="PROSITE" id="PS51721">
    <property type="entry name" value="G_CP"/>
    <property type="match status" value="1"/>
</dbReference>
<dbReference type="GO" id="GO:0019843">
    <property type="term" value="F:rRNA binding"/>
    <property type="evidence" value="ECO:0007669"/>
    <property type="project" value="UniProtKB-KW"/>
</dbReference>
<dbReference type="PANTHER" id="PTHR32120:SF11">
    <property type="entry name" value="SMALL RIBOSOMAL SUBUNIT BIOGENESIS GTPASE RSGA 1, MITOCHONDRIAL-RELATED"/>
    <property type="match status" value="1"/>
</dbReference>
<dbReference type="EMBL" id="CP015208">
    <property type="protein sequence ID" value="AOY55805.1"/>
    <property type="molecule type" value="Genomic_DNA"/>
</dbReference>
<keyword evidence="3" id="KW-0862">Zinc</keyword>
<dbReference type="GO" id="GO:0003924">
    <property type="term" value="F:GTPase activity"/>
    <property type="evidence" value="ECO:0007669"/>
    <property type="project" value="UniProtKB-UniRule"/>
</dbReference>
<dbReference type="SUPFAM" id="SSF52540">
    <property type="entry name" value="P-loop containing nucleoside triphosphate hydrolases"/>
    <property type="match status" value="1"/>
</dbReference>
<dbReference type="Pfam" id="PF03193">
    <property type="entry name" value="RsgA_GTPase"/>
    <property type="match status" value="1"/>
</dbReference>
<comment type="cofactor">
    <cofactor evidence="3">
        <name>Zn(2+)</name>
        <dbReference type="ChEBI" id="CHEBI:29105"/>
    </cofactor>
    <text evidence="3">Binds 1 zinc ion per subunit.</text>
</comment>
<evidence type="ECO:0000259" key="6">
    <source>
        <dbReference type="PROSITE" id="PS51721"/>
    </source>
</evidence>
<dbReference type="RefSeq" id="WP_070954317.1">
    <property type="nucleotide sequence ID" value="NZ_CP015208.1"/>
</dbReference>
<keyword evidence="2 3" id="KW-0342">GTP-binding</keyword>
<dbReference type="NCBIfam" id="TIGR00157">
    <property type="entry name" value="ribosome small subunit-dependent GTPase A"/>
    <property type="match status" value="1"/>
</dbReference>
<keyword evidence="1 3" id="KW-0547">Nucleotide-binding</keyword>
<dbReference type="Proteomes" id="UP000243784">
    <property type="component" value="Chromosome"/>
</dbReference>
<dbReference type="InterPro" id="IPR030378">
    <property type="entry name" value="G_CP_dom"/>
</dbReference>
<feature type="binding site" evidence="3">
    <location>
        <position position="311"/>
    </location>
    <ligand>
        <name>Zn(2+)</name>
        <dbReference type="ChEBI" id="CHEBI:29105"/>
    </ligand>
</feature>
<keyword evidence="3" id="KW-0479">Metal-binding</keyword>
<keyword evidence="3" id="KW-0694">RNA-binding</keyword>
<feature type="compositionally biased region" description="Basic and acidic residues" evidence="4">
    <location>
        <begin position="9"/>
        <end position="21"/>
    </location>
</feature>
<dbReference type="GO" id="GO:0005525">
    <property type="term" value="F:GTP binding"/>
    <property type="evidence" value="ECO:0007669"/>
    <property type="project" value="UniProtKB-UniRule"/>
</dbReference>
<feature type="domain" description="EngC GTPase" evidence="5">
    <location>
        <begin position="126"/>
        <end position="272"/>
    </location>
</feature>
<keyword evidence="3" id="KW-0378">Hydrolase</keyword>
<accession>A0A1D9DYD1</accession>
<feature type="binding site" evidence="3">
    <location>
        <begin position="166"/>
        <end position="169"/>
    </location>
    <ligand>
        <name>GTP</name>
        <dbReference type="ChEBI" id="CHEBI:37565"/>
    </ligand>
</feature>
<reference evidence="7 8" key="1">
    <citation type="journal article" date="2016" name="Biochim. Biophys. Acta">
        <title>Photochemical characterization of actinorhodopsin and its functional existence in the natural host.</title>
        <authorList>
            <person name="Nakamura S."/>
            <person name="Kikukawa T."/>
            <person name="Tamogami J."/>
            <person name="Kamiya M."/>
            <person name="Aizawa T."/>
            <person name="Hahn M.W."/>
            <person name="Ihara K."/>
            <person name="Kamo N."/>
            <person name="Demura M."/>
        </authorList>
    </citation>
    <scope>NUCLEOTIDE SEQUENCE [LARGE SCALE GENOMIC DNA]</scope>
    <source>
        <strain evidence="7 8">MWH-Dar1</strain>
    </source>
</reference>
<evidence type="ECO:0000313" key="7">
    <source>
        <dbReference type="EMBL" id="AOY55805.1"/>
    </source>
</evidence>
<comment type="subunit">
    <text evidence="3">Monomer. Associates with 30S ribosomal subunit, binds 16S rRNA.</text>
</comment>
<keyword evidence="3" id="KW-0699">rRNA-binding</keyword>
<dbReference type="GO" id="GO:0042274">
    <property type="term" value="P:ribosomal small subunit biogenesis"/>
    <property type="evidence" value="ECO:0007669"/>
    <property type="project" value="UniProtKB-UniRule"/>
</dbReference>
<evidence type="ECO:0000259" key="5">
    <source>
        <dbReference type="PROSITE" id="PS50936"/>
    </source>
</evidence>
<name>A0A1D9DYD1_9MICO</name>
<sequence>MSWLYEPMPGDHDLDETDVRVRPNPKGNKPRTKNRPEHKNAVLGMVIGVDMGRYSVLLQSEKRVITATLAKELRKGGVVVGDVVAIAGDTSETVGALARIVRIEPRKTLLRRSADDSDQVERVIVANATQMAIVVAIKDPEPRTRLIDRYLAAAFDAGLKPILIITKTDLANPDEFLENFAGLSIPVVLSRSDNPALPVLRNLLKDQTTVTVGHSGVGKSTLVNALAPHAARVTGGVNAVTGRGRHTSSSVRAIELDESFGDAWIIDTPGVRSFGLGHVKPENLLRSFEDLWQVIETCPRDCRHDEHSPDCALDVALAQNKLGASGADRVDSLRRLMKSTVDSEN</sequence>
<feature type="domain" description="CP-type G" evidence="6">
    <location>
        <begin position="117"/>
        <end position="274"/>
    </location>
</feature>
<dbReference type="HAMAP" id="MF_01820">
    <property type="entry name" value="GTPase_RsgA"/>
    <property type="match status" value="1"/>
</dbReference>
<keyword evidence="3" id="KW-0963">Cytoplasm</keyword>
<organism evidence="7 8">
    <name type="scientific">Candidatus Rhodoluna planktonica</name>
    <dbReference type="NCBI Taxonomy" id="535712"/>
    <lineage>
        <taxon>Bacteria</taxon>
        <taxon>Bacillati</taxon>
        <taxon>Actinomycetota</taxon>
        <taxon>Actinomycetes</taxon>
        <taxon>Micrococcales</taxon>
        <taxon>Microbacteriaceae</taxon>
        <taxon>Luna cluster</taxon>
        <taxon>Luna-1 subcluster</taxon>
        <taxon>Rhodoluna</taxon>
    </lineage>
</organism>
<dbReference type="STRING" id="535712.A4Z71_02075"/>
<feature type="binding site" evidence="3">
    <location>
        <position position="302"/>
    </location>
    <ligand>
        <name>Zn(2+)</name>
        <dbReference type="ChEBI" id="CHEBI:29105"/>
    </ligand>
</feature>
<dbReference type="Gene3D" id="3.40.50.300">
    <property type="entry name" value="P-loop containing nucleotide triphosphate hydrolases"/>
    <property type="match status" value="1"/>
</dbReference>
<evidence type="ECO:0000256" key="4">
    <source>
        <dbReference type="SAM" id="MobiDB-lite"/>
    </source>
</evidence>
<dbReference type="CDD" id="cd01854">
    <property type="entry name" value="YjeQ_EngC"/>
    <property type="match status" value="1"/>
</dbReference>
<feature type="binding site" evidence="3">
    <location>
        <begin position="213"/>
        <end position="221"/>
    </location>
    <ligand>
        <name>GTP</name>
        <dbReference type="ChEBI" id="CHEBI:37565"/>
    </ligand>
</feature>
<evidence type="ECO:0000256" key="2">
    <source>
        <dbReference type="ARBA" id="ARBA00023134"/>
    </source>
</evidence>
<dbReference type="KEGG" id="rpla:A4Z71_02075"/>
<gene>
    <name evidence="3" type="primary">rsgA</name>
    <name evidence="7" type="ORF">A4Z71_02075</name>
</gene>
<evidence type="ECO:0000256" key="3">
    <source>
        <dbReference type="HAMAP-Rule" id="MF_01820"/>
    </source>
</evidence>
<feature type="binding site" evidence="3">
    <location>
        <position position="298"/>
    </location>
    <ligand>
        <name>Zn(2+)</name>
        <dbReference type="ChEBI" id="CHEBI:29105"/>
    </ligand>
</feature>
<keyword evidence="8" id="KW-1185">Reference proteome</keyword>
<dbReference type="PANTHER" id="PTHR32120">
    <property type="entry name" value="SMALL RIBOSOMAL SUBUNIT BIOGENESIS GTPASE RSGA"/>
    <property type="match status" value="1"/>
</dbReference>
<dbReference type="InterPro" id="IPR027417">
    <property type="entry name" value="P-loop_NTPase"/>
</dbReference>
<dbReference type="InterPro" id="IPR010914">
    <property type="entry name" value="RsgA_GTPase_dom"/>
</dbReference>
<evidence type="ECO:0000313" key="8">
    <source>
        <dbReference type="Proteomes" id="UP000243784"/>
    </source>
</evidence>
<dbReference type="GO" id="GO:0046872">
    <property type="term" value="F:metal ion binding"/>
    <property type="evidence" value="ECO:0007669"/>
    <property type="project" value="UniProtKB-KW"/>
</dbReference>
<comment type="function">
    <text evidence="3">One of several proteins that assist in the late maturation steps of the functional core of the 30S ribosomal subunit. Helps release RbfA from mature subunits. May play a role in the assembly of ribosomal proteins into the subunit. Circularly permuted GTPase that catalyzes slow GTP hydrolysis, GTPase activity is stimulated by the 30S ribosomal subunit.</text>
</comment>
<dbReference type="Gene3D" id="1.10.40.50">
    <property type="entry name" value="Probable gtpase engc, domain 3"/>
    <property type="match status" value="1"/>
</dbReference>